<reference evidence="1 4" key="1">
    <citation type="submission" date="2013-02" db="EMBL/GenBank/DDBJ databases">
        <title>The Genome Sequence of Acinetobacter sp. NIPH 809.</title>
        <authorList>
            <consortium name="The Broad Institute Genome Sequencing Platform"/>
            <consortium name="The Broad Institute Genome Sequencing Center for Infectious Disease"/>
            <person name="Cerqueira G."/>
            <person name="Feldgarden M."/>
            <person name="Courvalin P."/>
            <person name="Perichon B."/>
            <person name="Grillot-Courvalin C."/>
            <person name="Clermont D."/>
            <person name="Rocha E."/>
            <person name="Yoon E.-J."/>
            <person name="Nemec A."/>
            <person name="Walker B."/>
            <person name="Young S.K."/>
            <person name="Zeng Q."/>
            <person name="Gargeya S."/>
            <person name="Fitzgerald M."/>
            <person name="Haas B."/>
            <person name="Abouelleil A."/>
            <person name="Alvarado L."/>
            <person name="Arachchi H.M."/>
            <person name="Berlin A.M."/>
            <person name="Chapman S.B."/>
            <person name="Dewar J."/>
            <person name="Goldberg J."/>
            <person name="Griggs A."/>
            <person name="Gujja S."/>
            <person name="Hansen M."/>
            <person name="Howarth C."/>
            <person name="Imamovic A."/>
            <person name="Larimer J."/>
            <person name="McCowan C."/>
            <person name="Murphy C."/>
            <person name="Neiman D."/>
            <person name="Pearson M."/>
            <person name="Priest M."/>
            <person name="Roberts A."/>
            <person name="Saif S."/>
            <person name="Shea T."/>
            <person name="Sisk P."/>
            <person name="Sykes S."/>
            <person name="Wortman J."/>
            <person name="Nusbaum C."/>
            <person name="Birren B."/>
        </authorList>
    </citation>
    <scope>NUCLEOTIDE SEQUENCE [LARGE SCALE GENOMIC DNA]</scope>
    <source>
        <strain evidence="1 4">NIPH 809</strain>
    </source>
</reference>
<sequence>MPKFVVMKQNFNAPVDLIFHIFSKHRTFNTVLWPIQSVVIKTSEDNQNTDGVGSIRKMGVGVFKPIQEEITQSLPNQMIEYQMIKNCVFAYHLGRLEFAEWEGRTHLTYTIWLESKVPLVTEISLMQLKLSATRGLKKIATQINQFQIKAL</sequence>
<dbReference type="Proteomes" id="UP000430404">
    <property type="component" value="Unassembled WGS sequence"/>
</dbReference>
<dbReference type="RefSeq" id="WP_004652917.1">
    <property type="nucleotide sequence ID" value="NZ_KB849179.1"/>
</dbReference>
<reference evidence="3 6" key="3">
    <citation type="submission" date="2019-10" db="EMBL/GenBank/DDBJ databases">
        <authorList>
            <person name="Karimi E."/>
        </authorList>
    </citation>
    <scope>NUCLEOTIDE SEQUENCE [LARGE SCALE GENOMIC DNA]</scope>
    <source>
        <strain evidence="3">Acinetobacter sp. 8BE</strain>
    </source>
</reference>
<dbReference type="SUPFAM" id="SSF55961">
    <property type="entry name" value="Bet v1-like"/>
    <property type="match status" value="1"/>
</dbReference>
<dbReference type="EMBL" id="CABWKZ010000045">
    <property type="protein sequence ID" value="VXA57998.1"/>
    <property type="molecule type" value="Genomic_DNA"/>
</dbReference>
<dbReference type="Proteomes" id="UP000233553">
    <property type="component" value="Unassembled WGS sequence"/>
</dbReference>
<dbReference type="InterPro" id="IPR023393">
    <property type="entry name" value="START-like_dom_sf"/>
</dbReference>
<dbReference type="Gene3D" id="3.30.530.20">
    <property type="match status" value="1"/>
</dbReference>
<organism evidence="2 5">
    <name type="scientific">Acinetobacter proteolyticus</name>
    <dbReference type="NCBI Taxonomy" id="1776741"/>
    <lineage>
        <taxon>Bacteria</taxon>
        <taxon>Pseudomonadati</taxon>
        <taxon>Pseudomonadota</taxon>
        <taxon>Gammaproteobacteria</taxon>
        <taxon>Moraxellales</taxon>
        <taxon>Moraxellaceae</taxon>
        <taxon>Acinetobacter</taxon>
    </lineage>
</organism>
<accession>A0A2N0WCY7</accession>
<dbReference type="AlphaFoldDB" id="A0A2N0WCY7"/>
<dbReference type="Proteomes" id="UP000013034">
    <property type="component" value="Unassembled WGS sequence"/>
</dbReference>
<proteinExistence type="predicted"/>
<evidence type="ECO:0000313" key="3">
    <source>
        <dbReference type="EMBL" id="VXA57998.1"/>
    </source>
</evidence>
<reference evidence="2 5" key="2">
    <citation type="submission" date="2017-12" db="EMBL/GenBank/DDBJ databases">
        <title>Draft Genome sequences of multiple microbial strains isolated from spacecraft associated surfaces.</title>
        <authorList>
            <person name="Seuylemezian A."/>
            <person name="Vaishampayan P."/>
            <person name="Venkateswaran K."/>
        </authorList>
    </citation>
    <scope>NUCLEOTIDE SEQUENCE [LARGE SCALE GENOMIC DNA]</scope>
    <source>
        <strain evidence="2 5">2P01AA</strain>
    </source>
</reference>
<evidence type="ECO:0000313" key="1">
    <source>
        <dbReference type="EMBL" id="ENU24613.1"/>
    </source>
</evidence>
<evidence type="ECO:0000313" key="5">
    <source>
        <dbReference type="Proteomes" id="UP000233553"/>
    </source>
</evidence>
<protein>
    <submittedName>
        <fullName evidence="2">MxaD family protein</fullName>
    </submittedName>
</protein>
<evidence type="ECO:0000313" key="4">
    <source>
        <dbReference type="Proteomes" id="UP000013034"/>
    </source>
</evidence>
<dbReference type="EMBL" id="APOI01000008">
    <property type="protein sequence ID" value="ENU24613.1"/>
    <property type="molecule type" value="Genomic_DNA"/>
</dbReference>
<evidence type="ECO:0000313" key="6">
    <source>
        <dbReference type="Proteomes" id="UP000430404"/>
    </source>
</evidence>
<gene>
    <name evidence="3" type="ORF">ACI8B_50483</name>
    <name evidence="2" type="ORF">CW311_14405</name>
    <name evidence="1" type="ORF">F993_00859</name>
</gene>
<keyword evidence="4" id="KW-1185">Reference proteome</keyword>
<evidence type="ECO:0000313" key="2">
    <source>
        <dbReference type="EMBL" id="PKF32414.1"/>
    </source>
</evidence>
<name>A0A2N0WCY7_9GAMM</name>
<accession>A0A653KBY0</accession>
<dbReference type="EMBL" id="PISJ01000017">
    <property type="protein sequence ID" value="PKF32414.1"/>
    <property type="molecule type" value="Genomic_DNA"/>
</dbReference>